<dbReference type="AlphaFoldDB" id="A0A0B7KGX8"/>
<dbReference type="SUPFAM" id="SSF102405">
    <property type="entry name" value="MCP/YpsA-like"/>
    <property type="match status" value="1"/>
</dbReference>
<organism evidence="1">
    <name type="scientific">Bionectria ochroleuca</name>
    <name type="common">Gliocladium roseum</name>
    <dbReference type="NCBI Taxonomy" id="29856"/>
    <lineage>
        <taxon>Eukaryota</taxon>
        <taxon>Fungi</taxon>
        <taxon>Dikarya</taxon>
        <taxon>Ascomycota</taxon>
        <taxon>Pezizomycotina</taxon>
        <taxon>Sordariomycetes</taxon>
        <taxon>Hypocreomycetidae</taxon>
        <taxon>Hypocreales</taxon>
        <taxon>Bionectriaceae</taxon>
        <taxon>Clonostachys</taxon>
    </lineage>
</organism>
<dbReference type="EMBL" id="CDPU01000075">
    <property type="protein sequence ID" value="CEO56793.1"/>
    <property type="molecule type" value="Genomic_DNA"/>
</dbReference>
<dbReference type="InterPro" id="IPR005269">
    <property type="entry name" value="LOG"/>
</dbReference>
<gene>
    <name evidence="1" type="ORF">BN869_000012851_1</name>
</gene>
<dbReference type="Gene3D" id="3.40.50.450">
    <property type="match status" value="1"/>
</dbReference>
<dbReference type="Pfam" id="PF03641">
    <property type="entry name" value="Lysine_decarbox"/>
    <property type="match status" value="1"/>
</dbReference>
<evidence type="ECO:0000313" key="1">
    <source>
        <dbReference type="EMBL" id="CEO56793.1"/>
    </source>
</evidence>
<dbReference type="GO" id="GO:0016799">
    <property type="term" value="F:hydrolase activity, hydrolyzing N-glycosyl compounds"/>
    <property type="evidence" value="ECO:0007669"/>
    <property type="project" value="TreeGrafter"/>
</dbReference>
<accession>A0A0B7KGX8</accession>
<dbReference type="PANTHER" id="PTHR31223">
    <property type="entry name" value="LOG FAMILY PROTEIN YJL055W"/>
    <property type="match status" value="1"/>
</dbReference>
<dbReference type="PANTHER" id="PTHR31223:SF70">
    <property type="entry name" value="LOG FAMILY PROTEIN YJL055W"/>
    <property type="match status" value="1"/>
</dbReference>
<dbReference type="GO" id="GO:0009691">
    <property type="term" value="P:cytokinin biosynthetic process"/>
    <property type="evidence" value="ECO:0007669"/>
    <property type="project" value="InterPro"/>
</dbReference>
<dbReference type="GO" id="GO:0005829">
    <property type="term" value="C:cytosol"/>
    <property type="evidence" value="ECO:0007669"/>
    <property type="project" value="TreeGrafter"/>
</dbReference>
<sequence>MTSDTQPSGQNGHSGNGAPRAKVCVYCGANAGSSPLHLEAARELGRAMAANNIDLGLYHVPKRRLYSSTRIVLDNADMKTQNTVYGGGTVGLMGEVAKTLVSINGPDSVHGIIPEALVKYERDGTYQTTNKSNQVVPEESVYGRTTVVKDMHTRKKLMAEEVFAGGPGSGFIGLSGGFGTMEEIFETTTWNQLGIHSNGIVLLNINGYWDGIVQWLDKAVEEGFVKEANKNILVTSTTPEGALQALRDYKVADGIYQLKWESS</sequence>
<dbReference type="FunFam" id="3.40.50.450:FF:000018">
    <property type="entry name" value="Lysine decarboxylase-like protein"/>
    <property type="match status" value="1"/>
</dbReference>
<name>A0A0B7KGX8_BIOOC</name>
<protein>
    <submittedName>
        <fullName evidence="1">Uncharacterized protein</fullName>
    </submittedName>
</protein>
<reference evidence="1" key="1">
    <citation type="submission" date="2015-01" db="EMBL/GenBank/DDBJ databases">
        <authorList>
            <person name="Durling Mikael"/>
        </authorList>
    </citation>
    <scope>NUCLEOTIDE SEQUENCE</scope>
</reference>
<proteinExistence type="predicted"/>
<dbReference type="NCBIfam" id="TIGR00730">
    <property type="entry name" value="Rossman fold protein, TIGR00730 family"/>
    <property type="match status" value="1"/>
</dbReference>
<dbReference type="InterPro" id="IPR031100">
    <property type="entry name" value="LOG_fam"/>
</dbReference>